<dbReference type="GO" id="GO:0009306">
    <property type="term" value="P:protein secretion"/>
    <property type="evidence" value="ECO:0007669"/>
    <property type="project" value="InterPro"/>
</dbReference>
<evidence type="ECO:0000259" key="6">
    <source>
        <dbReference type="Pfam" id="PF04357"/>
    </source>
</evidence>
<feature type="transmembrane region" description="Helical" evidence="5">
    <location>
        <begin position="7"/>
        <end position="28"/>
    </location>
</feature>
<evidence type="ECO:0000256" key="1">
    <source>
        <dbReference type="ARBA" id="ARBA00004167"/>
    </source>
</evidence>
<evidence type="ECO:0000313" key="7">
    <source>
        <dbReference type="EMBL" id="MBB5336364.1"/>
    </source>
</evidence>
<sequence>MKPWKKIVIIAATLIGILFAASFFYVSYSADFMKTAAQNIEKIIDKKIQTKVKIDAVQINSLTSVKASGITVYDKNEKILAQAQDVIVDFSPLAIIKNTDIISGITTIAVDNPIANIEKRPDGTWNYNDILSNTSESNNFTGNIDLHNGTANVSVQNKQMKFAKINGKIAMKNPQQPVIKATLYQDKDVFDISGIIGDKFNTVTIKSPQVNIDKYLPFIPPNILPAELQLIKGSIKDMNLKIALPLNKTPIISGQMTLENGACSYQAIQVKNINGLFIFKDDYLTAFANARVQGQLLKMHGKITLTDNPELSVVAESDKFNPKTILKNIPFTGDVAFTADITGKLSAPKVKAYLSAKQADAYGFSIADAKVEGSFADDTIYIDRASANIAAGQIEAKGIFHVKNQSYEATADFKNLQCSEFKQFLPGISGLLSGNITATGDIEHVDDVKFYAAVKLKNALYKNILINNADAAIAKDGQNIKIAALTADMGQGGKIDAAGNINNNNLNIEVSGTKINLQTFEKYAQVPMTGEAGFHGFVTGDINNPHLQLQLGANDGTIMAQPYHLLLLAADGTIDNIKINKFEIKNSRNETVHTASGSVGLTGRRSINLVVDTKNARMENIAAAFMPGHLITGAVDNKLILTGTLDNIQANGHIFFHEGNFQGILLTNAQGDYAYKDRKIILHDFSIKTPFATALISGAVNNNDRLDFLVKIKNIDIAKLPIDFPYPVSGSADFDGRLTGTVSNPIFTSTIASKQVVFNNVQLNNIAGNFDYQNGVANLSQIQCEQGTGKILLNGKLNLLQQSLQGNLNAVDLDVKALTAIANLNNNYITGKFNGKVDLTGSLSNPAIHFNGSVQDGYVKNHPLQQMTIDISYINNILKVNNFYGQQDNAKIAAQGSWDTKGKVDLVISAQGVDADVVADVLNYDIATKGTLDIYSQITGTAKNPQANISFEIDGGGIGTATFDRMTGLLNLKDDSINVEQILVNKGEYKASATGKIPLIALKAKPWEMLTRYDQIDLKMSLDNADLSILPFLSKQIAWANGPLQGNVQITGTLAHPLFNGFIKLNNGVVKLKELKAPIENMQADIVFNQEKMQINQFSGNIGRGTYNLNGDTLITGGGLRKYNFILSMDKLDIYSPFYKGPLTADFKLTEDKLFGKVLPKLTGNLPIQNAEISLPTIPDNNMSMLPDMILDVGINVGKKVLFASSGLYNMDIAGDVHFGGTTRFVLPSGQITAERGTISYLKTIFKIREGTAAFNQVGKFLPSIVFKADTTLAQTKVYLSVEGPVDAMDFNLQSEPAMSQEEIIKLLTFRTAYRQGDTVGSNDLASLAAIGFQMNFFNEMENFMRDTLKLDEFNIVRDSISSNKNDQQQNNYDEVYNIEIGKNISDKTMLKYTNSINYDDYKFGIQYDFNNNISLLNEWDKRNGYQVTLEANFKF</sequence>
<proteinExistence type="predicted"/>
<reference evidence="7 8" key="1">
    <citation type="submission" date="2020-08" db="EMBL/GenBank/DDBJ databases">
        <title>Genomic Encyclopedia of Type Strains, Phase IV (KMG-IV): sequencing the most valuable type-strain genomes for metagenomic binning, comparative biology and taxonomic classification.</title>
        <authorList>
            <person name="Goeker M."/>
        </authorList>
    </citation>
    <scope>NUCLEOTIDE SEQUENCE [LARGE SCALE GENOMIC DNA]</scope>
    <source>
        <strain evidence="7 8">DSM 24661</strain>
    </source>
</reference>
<name>A0A840UU74_9FIRM</name>
<organism evidence="7 8">
    <name type="scientific">Pectinatus brassicae</name>
    <dbReference type="NCBI Taxonomy" id="862415"/>
    <lineage>
        <taxon>Bacteria</taxon>
        <taxon>Bacillati</taxon>
        <taxon>Bacillota</taxon>
        <taxon>Negativicutes</taxon>
        <taxon>Selenomonadales</taxon>
        <taxon>Selenomonadaceae</taxon>
        <taxon>Pectinatus</taxon>
    </lineage>
</organism>
<dbReference type="PANTHER" id="PTHR36985:SF1">
    <property type="entry name" value="TRANSLOCATION AND ASSEMBLY MODULE SUBUNIT TAMB"/>
    <property type="match status" value="1"/>
</dbReference>
<comment type="caution">
    <text evidence="7">The sequence shown here is derived from an EMBL/GenBank/DDBJ whole genome shotgun (WGS) entry which is preliminary data.</text>
</comment>
<protein>
    <submittedName>
        <fullName evidence="7">Translocation and assembly module TamB</fullName>
    </submittedName>
</protein>
<keyword evidence="8" id="KW-1185">Reference proteome</keyword>
<evidence type="ECO:0000256" key="5">
    <source>
        <dbReference type="SAM" id="Phobius"/>
    </source>
</evidence>
<keyword evidence="2 5" id="KW-0812">Transmembrane</keyword>
<evidence type="ECO:0000313" key="8">
    <source>
        <dbReference type="Proteomes" id="UP000559117"/>
    </source>
</evidence>
<dbReference type="RefSeq" id="WP_183861234.1">
    <property type="nucleotide sequence ID" value="NZ_JACHFH010000016.1"/>
</dbReference>
<accession>A0A840UU74</accession>
<keyword evidence="4 5" id="KW-0472">Membrane</keyword>
<keyword evidence="3 5" id="KW-1133">Transmembrane helix</keyword>
<comment type="subcellular location">
    <subcellularLocation>
        <location evidence="1">Membrane</location>
        <topology evidence="1">Single-pass membrane protein</topology>
    </subcellularLocation>
</comment>
<evidence type="ECO:0000256" key="2">
    <source>
        <dbReference type="ARBA" id="ARBA00022692"/>
    </source>
</evidence>
<evidence type="ECO:0000256" key="4">
    <source>
        <dbReference type="ARBA" id="ARBA00023136"/>
    </source>
</evidence>
<dbReference type="InterPro" id="IPR007452">
    <property type="entry name" value="TamB_C"/>
</dbReference>
<dbReference type="Proteomes" id="UP000559117">
    <property type="component" value="Unassembled WGS sequence"/>
</dbReference>
<evidence type="ECO:0000256" key="3">
    <source>
        <dbReference type="ARBA" id="ARBA00022989"/>
    </source>
</evidence>
<gene>
    <name evidence="7" type="ORF">HNR32_001512</name>
</gene>
<dbReference type="EMBL" id="JACHFH010000016">
    <property type="protein sequence ID" value="MBB5336364.1"/>
    <property type="molecule type" value="Genomic_DNA"/>
</dbReference>
<dbReference type="GO" id="GO:0005886">
    <property type="term" value="C:plasma membrane"/>
    <property type="evidence" value="ECO:0007669"/>
    <property type="project" value="InterPro"/>
</dbReference>
<feature type="domain" description="Translocation and assembly module TamB C-terminal" evidence="6">
    <location>
        <begin position="1098"/>
        <end position="1431"/>
    </location>
</feature>
<dbReference type="Pfam" id="PF04357">
    <property type="entry name" value="TamB"/>
    <property type="match status" value="1"/>
</dbReference>
<dbReference type="PANTHER" id="PTHR36985">
    <property type="entry name" value="TRANSLOCATION AND ASSEMBLY MODULE SUBUNIT TAMB"/>
    <property type="match status" value="1"/>
</dbReference>